<evidence type="ECO:0000313" key="8">
    <source>
        <dbReference type="Proteomes" id="UP000199119"/>
    </source>
</evidence>
<gene>
    <name evidence="6" type="primary">def</name>
    <name evidence="7" type="ORF">SAMN04489711_10444</name>
</gene>
<comment type="function">
    <text evidence="6">Removes the formyl group from the N-terminal Met of newly synthesized proteins. Requires at least a dipeptide for an efficient rate of reaction. N-terminal L-methionine is a prerequisite for activity but the enzyme has broad specificity at other positions.</text>
</comment>
<reference evidence="8" key="1">
    <citation type="submission" date="2016-10" db="EMBL/GenBank/DDBJ databases">
        <authorList>
            <person name="Varghese N."/>
            <person name="Submissions S."/>
        </authorList>
    </citation>
    <scope>NUCLEOTIDE SEQUENCE [LARGE SCALE GENOMIC DNA]</scope>
    <source>
        <strain evidence="8">DSM 27981</strain>
    </source>
</reference>
<dbReference type="STRING" id="1177982.SAMN04489711_10444"/>
<dbReference type="AlphaFoldDB" id="A0A1I2CG62"/>
<feature type="active site" evidence="6">
    <location>
        <position position="144"/>
    </location>
</feature>
<comment type="cofactor">
    <cofactor evidence="6">
        <name>Fe(2+)</name>
        <dbReference type="ChEBI" id="CHEBI:29033"/>
    </cofactor>
    <text evidence="6">Binds 1 Fe(2+) ion.</text>
</comment>
<dbReference type="OrthoDB" id="9804313at2"/>
<evidence type="ECO:0000256" key="1">
    <source>
        <dbReference type="ARBA" id="ARBA00010759"/>
    </source>
</evidence>
<evidence type="ECO:0000256" key="3">
    <source>
        <dbReference type="ARBA" id="ARBA00022801"/>
    </source>
</evidence>
<evidence type="ECO:0000256" key="5">
    <source>
        <dbReference type="ARBA" id="ARBA00023004"/>
    </source>
</evidence>
<accession>A0A1I2CG62</accession>
<keyword evidence="2 6" id="KW-0479">Metal-binding</keyword>
<sequence length="179" mass="20099">MTIHTILKMGDPRLLRVAQPVTAFGTEALHTLVRDLRETMRAVNGAGLAAPQIGVDLQVVIFGSDQRNPRYPDRPLVPQTTLVNPVITPLGDEEEEDWEGCLSVPGLRGVVPRWSRIRYTGFDPEGQPIDRVAEGFHARVVQHECDHLIGKLYPMRVRDFSRFGYTEVLFPEIDAAEDD</sequence>
<keyword evidence="4 6" id="KW-0648">Protein biosynthesis</keyword>
<protein>
    <recommendedName>
        <fullName evidence="6">Peptide deformylase</fullName>
        <shortName evidence="6">PDF</shortName>
        <ecNumber evidence="6">3.5.1.88</ecNumber>
    </recommendedName>
    <alternativeName>
        <fullName evidence="6">Polypeptide deformylase</fullName>
    </alternativeName>
</protein>
<dbReference type="PRINTS" id="PR01576">
    <property type="entry name" value="PDEFORMYLASE"/>
</dbReference>
<keyword evidence="5 6" id="KW-0408">Iron</keyword>
<dbReference type="Gene3D" id="3.90.45.10">
    <property type="entry name" value="Peptide deformylase"/>
    <property type="match status" value="1"/>
</dbReference>
<dbReference type="NCBIfam" id="TIGR00079">
    <property type="entry name" value="pept_deformyl"/>
    <property type="match status" value="1"/>
</dbReference>
<name>A0A1I2CG62_9BURK</name>
<dbReference type="NCBIfam" id="NF001159">
    <property type="entry name" value="PRK00150.1-3"/>
    <property type="match status" value="1"/>
</dbReference>
<dbReference type="Pfam" id="PF01327">
    <property type="entry name" value="Pep_deformylase"/>
    <property type="match status" value="1"/>
</dbReference>
<dbReference type="RefSeq" id="WP_092938992.1">
    <property type="nucleotide sequence ID" value="NZ_FONX01000004.1"/>
</dbReference>
<dbReference type="GO" id="GO:0042586">
    <property type="term" value="F:peptide deformylase activity"/>
    <property type="evidence" value="ECO:0007669"/>
    <property type="project" value="UniProtKB-UniRule"/>
</dbReference>
<keyword evidence="3 6" id="KW-0378">Hydrolase</keyword>
<dbReference type="FunFam" id="3.90.45.10:FF:000003">
    <property type="entry name" value="Peptide deformylase"/>
    <property type="match status" value="1"/>
</dbReference>
<evidence type="ECO:0000256" key="6">
    <source>
        <dbReference type="HAMAP-Rule" id="MF_00163"/>
    </source>
</evidence>
<evidence type="ECO:0000313" key="7">
    <source>
        <dbReference type="EMBL" id="SFE66730.1"/>
    </source>
</evidence>
<dbReference type="EMBL" id="FONX01000004">
    <property type="protein sequence ID" value="SFE66730.1"/>
    <property type="molecule type" value="Genomic_DNA"/>
</dbReference>
<dbReference type="EC" id="3.5.1.88" evidence="6"/>
<evidence type="ECO:0000256" key="4">
    <source>
        <dbReference type="ARBA" id="ARBA00022917"/>
    </source>
</evidence>
<dbReference type="GO" id="GO:0046872">
    <property type="term" value="F:metal ion binding"/>
    <property type="evidence" value="ECO:0007669"/>
    <property type="project" value="UniProtKB-KW"/>
</dbReference>
<dbReference type="InterPro" id="IPR036821">
    <property type="entry name" value="Peptide_deformylase_sf"/>
</dbReference>
<dbReference type="GO" id="GO:0006412">
    <property type="term" value="P:translation"/>
    <property type="evidence" value="ECO:0007669"/>
    <property type="project" value="UniProtKB-UniRule"/>
</dbReference>
<dbReference type="PIRSF" id="PIRSF004749">
    <property type="entry name" value="Pep_def"/>
    <property type="match status" value="1"/>
</dbReference>
<feature type="binding site" evidence="6">
    <location>
        <position position="101"/>
    </location>
    <ligand>
        <name>Fe cation</name>
        <dbReference type="ChEBI" id="CHEBI:24875"/>
    </ligand>
</feature>
<comment type="catalytic activity">
    <reaction evidence="6">
        <text>N-terminal N-formyl-L-methionyl-[peptide] + H2O = N-terminal L-methionyl-[peptide] + formate</text>
        <dbReference type="Rhea" id="RHEA:24420"/>
        <dbReference type="Rhea" id="RHEA-COMP:10639"/>
        <dbReference type="Rhea" id="RHEA-COMP:10640"/>
        <dbReference type="ChEBI" id="CHEBI:15377"/>
        <dbReference type="ChEBI" id="CHEBI:15740"/>
        <dbReference type="ChEBI" id="CHEBI:49298"/>
        <dbReference type="ChEBI" id="CHEBI:64731"/>
        <dbReference type="EC" id="3.5.1.88"/>
    </reaction>
</comment>
<proteinExistence type="inferred from homology"/>
<comment type="similarity">
    <text evidence="1 6">Belongs to the polypeptide deformylase family.</text>
</comment>
<dbReference type="HAMAP" id="MF_00163">
    <property type="entry name" value="Pep_deformylase"/>
    <property type="match status" value="1"/>
</dbReference>
<dbReference type="PANTHER" id="PTHR10458:SF20">
    <property type="entry name" value="PEPTIDE DEFORMYLASE 1"/>
    <property type="match status" value="1"/>
</dbReference>
<feature type="binding site" evidence="6">
    <location>
        <position position="143"/>
    </location>
    <ligand>
        <name>Fe cation</name>
        <dbReference type="ChEBI" id="CHEBI:24875"/>
    </ligand>
</feature>
<dbReference type="InterPro" id="IPR023635">
    <property type="entry name" value="Peptide_deformylase"/>
</dbReference>
<dbReference type="CDD" id="cd00487">
    <property type="entry name" value="Pep_deformylase"/>
    <property type="match status" value="1"/>
</dbReference>
<dbReference type="SUPFAM" id="SSF56420">
    <property type="entry name" value="Peptide deformylase"/>
    <property type="match status" value="1"/>
</dbReference>
<dbReference type="Proteomes" id="UP000199119">
    <property type="component" value="Unassembled WGS sequence"/>
</dbReference>
<feature type="binding site" evidence="6">
    <location>
        <position position="147"/>
    </location>
    <ligand>
        <name>Fe cation</name>
        <dbReference type="ChEBI" id="CHEBI:24875"/>
    </ligand>
</feature>
<organism evidence="7 8">
    <name type="scientific">Paracidovorax wautersii</name>
    <dbReference type="NCBI Taxonomy" id="1177982"/>
    <lineage>
        <taxon>Bacteria</taxon>
        <taxon>Pseudomonadati</taxon>
        <taxon>Pseudomonadota</taxon>
        <taxon>Betaproteobacteria</taxon>
        <taxon>Burkholderiales</taxon>
        <taxon>Comamonadaceae</taxon>
        <taxon>Paracidovorax</taxon>
    </lineage>
</organism>
<dbReference type="PANTHER" id="PTHR10458">
    <property type="entry name" value="PEPTIDE DEFORMYLASE"/>
    <property type="match status" value="1"/>
</dbReference>
<evidence type="ECO:0000256" key="2">
    <source>
        <dbReference type="ARBA" id="ARBA00022723"/>
    </source>
</evidence>
<keyword evidence="8" id="KW-1185">Reference proteome</keyword>